<dbReference type="Pfam" id="PF13855">
    <property type="entry name" value="LRR_8"/>
    <property type="match status" value="3"/>
</dbReference>
<dbReference type="Gene3D" id="3.80.10.10">
    <property type="entry name" value="Ribonuclease Inhibitor"/>
    <property type="match status" value="2"/>
</dbReference>
<dbReference type="OrthoDB" id="676979at2759"/>
<dbReference type="InterPro" id="IPR003591">
    <property type="entry name" value="Leu-rich_rpt_typical-subtyp"/>
</dbReference>
<dbReference type="PANTHER" id="PTHR24366:SF96">
    <property type="entry name" value="LEUCINE RICH REPEAT CONTAINING 53"/>
    <property type="match status" value="1"/>
</dbReference>
<evidence type="ECO:0000256" key="1">
    <source>
        <dbReference type="ARBA" id="ARBA00022614"/>
    </source>
</evidence>
<evidence type="ECO:0000256" key="3">
    <source>
        <dbReference type="SAM" id="SignalP"/>
    </source>
</evidence>
<proteinExistence type="predicted"/>
<dbReference type="EMBL" id="OV651817">
    <property type="protein sequence ID" value="CAH1111069.1"/>
    <property type="molecule type" value="Genomic_DNA"/>
</dbReference>
<sequence length="378" mass="43797">MFACRKVLTVLMILLSLKSGVRTQCVQNGSKVSCERIKQITPGFLSTIYENVTSIEINNRNEISEVAARTFKSIKNLERLTIRWSRIKKIYGETVRDLPNLKYLFLNYNGITEIYTPAFLNLPKLQKVYLSYNNLTVVRKGIFRNVTQLESIILSHNNINHFEDESFQEVTNLKKLTLDHNKLETIFLHDILSHPEKLETLWLHNNSLTFITNYMLQKLTNLKILNIGFNQISVIESGSFQHTPNLNTLVLTHNKLKDIDGDIFPRSGMDFLKNLYLDHNRLMYLTSKFFVRSSGLRKITLMGNPWFCQCLKEIYSVLNENGIEEKCQGPFSKGQRPVCVNGDVLDSCRHTYNAQLSAKFLKYMKDFPVYVHALDCHL</sequence>
<protein>
    <submittedName>
        <fullName evidence="4">Uncharacterized protein</fullName>
    </submittedName>
</protein>
<evidence type="ECO:0000313" key="4">
    <source>
        <dbReference type="EMBL" id="CAH1111069.1"/>
    </source>
</evidence>
<accession>A0A9P0D5Y2</accession>
<name>A0A9P0D5Y2_9CUCU</name>
<keyword evidence="5" id="KW-1185">Reference proteome</keyword>
<dbReference type="InterPro" id="IPR032675">
    <property type="entry name" value="LRR_dom_sf"/>
</dbReference>
<evidence type="ECO:0000256" key="2">
    <source>
        <dbReference type="ARBA" id="ARBA00022737"/>
    </source>
</evidence>
<feature type="signal peptide" evidence="3">
    <location>
        <begin position="1"/>
        <end position="23"/>
    </location>
</feature>
<feature type="chain" id="PRO_5040469914" evidence="3">
    <location>
        <begin position="24"/>
        <end position="378"/>
    </location>
</feature>
<dbReference type="InterPro" id="IPR001611">
    <property type="entry name" value="Leu-rich_rpt"/>
</dbReference>
<dbReference type="AlphaFoldDB" id="A0A9P0D5Y2"/>
<reference evidence="4" key="1">
    <citation type="submission" date="2022-01" db="EMBL/GenBank/DDBJ databases">
        <authorList>
            <person name="King R."/>
        </authorList>
    </citation>
    <scope>NUCLEOTIDE SEQUENCE</scope>
</reference>
<dbReference type="PANTHER" id="PTHR24366">
    <property type="entry name" value="IG(IMMUNOGLOBULIN) AND LRR(LEUCINE RICH REPEAT) DOMAINS"/>
    <property type="match status" value="1"/>
</dbReference>
<keyword evidence="3" id="KW-0732">Signal</keyword>
<keyword evidence="1" id="KW-0433">Leucine-rich repeat</keyword>
<organism evidence="4 5">
    <name type="scientific">Psylliodes chrysocephalus</name>
    <dbReference type="NCBI Taxonomy" id="3402493"/>
    <lineage>
        <taxon>Eukaryota</taxon>
        <taxon>Metazoa</taxon>
        <taxon>Ecdysozoa</taxon>
        <taxon>Arthropoda</taxon>
        <taxon>Hexapoda</taxon>
        <taxon>Insecta</taxon>
        <taxon>Pterygota</taxon>
        <taxon>Neoptera</taxon>
        <taxon>Endopterygota</taxon>
        <taxon>Coleoptera</taxon>
        <taxon>Polyphaga</taxon>
        <taxon>Cucujiformia</taxon>
        <taxon>Chrysomeloidea</taxon>
        <taxon>Chrysomelidae</taxon>
        <taxon>Galerucinae</taxon>
        <taxon>Alticini</taxon>
        <taxon>Psylliodes</taxon>
    </lineage>
</organism>
<dbReference type="SMART" id="SM00369">
    <property type="entry name" value="LRR_TYP"/>
    <property type="match status" value="8"/>
</dbReference>
<dbReference type="SUPFAM" id="SSF52058">
    <property type="entry name" value="L domain-like"/>
    <property type="match status" value="1"/>
</dbReference>
<gene>
    <name evidence="4" type="ORF">PSYICH_LOCUS11344</name>
</gene>
<dbReference type="PROSITE" id="PS51450">
    <property type="entry name" value="LRR"/>
    <property type="match status" value="5"/>
</dbReference>
<keyword evidence="2" id="KW-0677">Repeat</keyword>
<dbReference type="Proteomes" id="UP001153636">
    <property type="component" value="Chromosome 5"/>
</dbReference>
<evidence type="ECO:0000313" key="5">
    <source>
        <dbReference type="Proteomes" id="UP001153636"/>
    </source>
</evidence>